<gene>
    <name evidence="2" type="ORF">DI565_09510</name>
</gene>
<protein>
    <submittedName>
        <fullName evidence="2">CoA synthetase</fullName>
    </submittedName>
</protein>
<feature type="compositionally biased region" description="Pro residues" evidence="1">
    <location>
        <begin position="1"/>
        <end position="15"/>
    </location>
</feature>
<dbReference type="Proteomes" id="UP000249577">
    <property type="component" value="Unassembled WGS sequence"/>
</dbReference>
<sequence>MSEHPTPPAAGPQPTGPRTRDPGARPYGDLRADLQKRDRSLREKVMSLSDAASFVQDGMTVGVGGSTMSRTPMAMIWELMRQKKRHLSCSRCIVSTDGDLLFGSDVADEIVTSWFAQGILWGLSKVMRHHVESGSKLYQEWSHMAVGMRFRAGAMGVPFMPIRSMLGSDIVGQRPETKTIDCPFTGEKLLLVPALNPDVAIIHVQRCDPYGNAQIDGLQFMDIDLAMAANRVILTTERIVSNDQIRRAPDQTKIPFFCVDAVVEVPFGSAPHECFGVYEPMMKHMEAYVAQVNADPVGGMKAYLDKHVYGPKSWNDFLSLIGMDEVIEASRRGRSIYND</sequence>
<comment type="caution">
    <text evidence="2">The sequence shown here is derived from an EMBL/GenBank/DDBJ whole genome shotgun (WGS) entry which is preliminary data.</text>
</comment>
<dbReference type="SMART" id="SM00882">
    <property type="entry name" value="CoA_trans"/>
    <property type="match status" value="1"/>
</dbReference>
<dbReference type="AlphaFoldDB" id="A0A2W5MQX8"/>
<feature type="compositionally biased region" description="Basic and acidic residues" evidence="1">
    <location>
        <begin position="18"/>
        <end position="31"/>
    </location>
</feature>
<feature type="region of interest" description="Disordered" evidence="1">
    <location>
        <begin position="1"/>
        <end position="31"/>
    </location>
</feature>
<dbReference type="PANTHER" id="PTHR43293">
    <property type="entry name" value="ACETATE COA-TRANSFERASE YDIF"/>
    <property type="match status" value="1"/>
</dbReference>
<dbReference type="Gene3D" id="3.40.1080.10">
    <property type="entry name" value="Glutaconate Coenzyme A-transferase"/>
    <property type="match status" value="1"/>
</dbReference>
<organism evidence="2 3">
    <name type="scientific">Ancylobacter novellus</name>
    <name type="common">Thiobacillus novellus</name>
    <dbReference type="NCBI Taxonomy" id="921"/>
    <lineage>
        <taxon>Bacteria</taxon>
        <taxon>Pseudomonadati</taxon>
        <taxon>Pseudomonadota</taxon>
        <taxon>Alphaproteobacteria</taxon>
        <taxon>Hyphomicrobiales</taxon>
        <taxon>Xanthobacteraceae</taxon>
        <taxon>Ancylobacter</taxon>
    </lineage>
</organism>
<dbReference type="SUPFAM" id="SSF100950">
    <property type="entry name" value="NagB/RpiA/CoA transferase-like"/>
    <property type="match status" value="1"/>
</dbReference>
<accession>A0A2W5MQX8</accession>
<dbReference type="Pfam" id="PF01144">
    <property type="entry name" value="CoA_trans"/>
    <property type="match status" value="1"/>
</dbReference>
<name>A0A2W5MQX8_ANCNO</name>
<reference evidence="2 3" key="1">
    <citation type="submission" date="2017-08" db="EMBL/GenBank/DDBJ databases">
        <title>Infants hospitalized years apart are colonized by the same room-sourced microbial strains.</title>
        <authorList>
            <person name="Brooks B."/>
            <person name="Olm M.R."/>
            <person name="Firek B.A."/>
            <person name="Baker R."/>
            <person name="Thomas B.C."/>
            <person name="Morowitz M.J."/>
            <person name="Banfield J.F."/>
        </authorList>
    </citation>
    <scope>NUCLEOTIDE SEQUENCE [LARGE SCALE GENOMIC DNA]</scope>
    <source>
        <strain evidence="2">S2_005_003_R2_43</strain>
    </source>
</reference>
<proteinExistence type="predicted"/>
<dbReference type="InterPro" id="IPR037171">
    <property type="entry name" value="NagB/RpiA_transferase-like"/>
</dbReference>
<dbReference type="EMBL" id="QFPN01000004">
    <property type="protein sequence ID" value="PZQ16030.1"/>
    <property type="molecule type" value="Genomic_DNA"/>
</dbReference>
<dbReference type="InterPro" id="IPR004165">
    <property type="entry name" value="CoA_trans_fam_I"/>
</dbReference>
<evidence type="ECO:0000313" key="2">
    <source>
        <dbReference type="EMBL" id="PZQ16030.1"/>
    </source>
</evidence>
<evidence type="ECO:0000313" key="3">
    <source>
        <dbReference type="Proteomes" id="UP000249577"/>
    </source>
</evidence>
<dbReference type="PANTHER" id="PTHR43293:SF3">
    <property type="entry name" value="CHOLESTEROL RING-CLEAVING HYDROLASE IPDB SUBUNIT"/>
    <property type="match status" value="1"/>
</dbReference>
<dbReference type="Gene3D" id="3.30.30.40">
    <property type="match status" value="1"/>
</dbReference>
<dbReference type="GO" id="GO:0008410">
    <property type="term" value="F:CoA-transferase activity"/>
    <property type="evidence" value="ECO:0007669"/>
    <property type="project" value="InterPro"/>
</dbReference>
<evidence type="ECO:0000256" key="1">
    <source>
        <dbReference type="SAM" id="MobiDB-lite"/>
    </source>
</evidence>